<keyword evidence="3" id="KW-0597">Phosphoprotein</keyword>
<dbReference type="PANTHER" id="PTHR43065">
    <property type="entry name" value="SENSOR HISTIDINE KINASE"/>
    <property type="match status" value="1"/>
</dbReference>
<evidence type="ECO:0000256" key="4">
    <source>
        <dbReference type="SAM" id="MobiDB-lite"/>
    </source>
</evidence>
<dbReference type="NCBIfam" id="TIGR00229">
    <property type="entry name" value="sensory_box"/>
    <property type="match status" value="1"/>
</dbReference>
<dbReference type="EC" id="2.7.13.3" evidence="2"/>
<evidence type="ECO:0000259" key="6">
    <source>
        <dbReference type="PROSITE" id="PS50109"/>
    </source>
</evidence>
<dbReference type="EMBL" id="JBHRTR010000004">
    <property type="protein sequence ID" value="MFC3225757.1"/>
    <property type="molecule type" value="Genomic_DNA"/>
</dbReference>
<evidence type="ECO:0000256" key="2">
    <source>
        <dbReference type="ARBA" id="ARBA00012438"/>
    </source>
</evidence>
<dbReference type="InterPro" id="IPR003661">
    <property type="entry name" value="HisK_dim/P_dom"/>
</dbReference>
<dbReference type="InterPro" id="IPR004358">
    <property type="entry name" value="Sig_transdc_His_kin-like_C"/>
</dbReference>
<evidence type="ECO:0000256" key="5">
    <source>
        <dbReference type="SAM" id="SignalP"/>
    </source>
</evidence>
<dbReference type="Gene3D" id="3.30.565.10">
    <property type="entry name" value="Histidine kinase-like ATPase, C-terminal domain"/>
    <property type="match status" value="1"/>
</dbReference>
<dbReference type="InterPro" id="IPR000700">
    <property type="entry name" value="PAS-assoc_C"/>
</dbReference>
<dbReference type="Gene3D" id="3.30.450.20">
    <property type="entry name" value="PAS domain"/>
    <property type="match status" value="2"/>
</dbReference>
<keyword evidence="5" id="KW-0732">Signal</keyword>
<comment type="catalytic activity">
    <reaction evidence="1">
        <text>ATP + protein L-histidine = ADP + protein N-phospho-L-histidine.</text>
        <dbReference type="EC" id="2.7.13.3"/>
    </reaction>
</comment>
<dbReference type="InterPro" id="IPR001610">
    <property type="entry name" value="PAC"/>
</dbReference>
<dbReference type="SUPFAM" id="SSF55874">
    <property type="entry name" value="ATPase domain of HSP90 chaperone/DNA topoisomerase II/histidine kinase"/>
    <property type="match status" value="1"/>
</dbReference>
<protein>
    <recommendedName>
        <fullName evidence="2">histidine kinase</fullName>
        <ecNumber evidence="2">2.7.13.3</ecNumber>
    </recommendedName>
</protein>
<reference evidence="10" key="1">
    <citation type="journal article" date="2019" name="Int. J. Syst. Evol. Microbiol.">
        <title>The Global Catalogue of Microorganisms (GCM) 10K type strain sequencing project: providing services to taxonomists for standard genome sequencing and annotation.</title>
        <authorList>
            <consortium name="The Broad Institute Genomics Platform"/>
            <consortium name="The Broad Institute Genome Sequencing Center for Infectious Disease"/>
            <person name="Wu L."/>
            <person name="Ma J."/>
        </authorList>
    </citation>
    <scope>NUCLEOTIDE SEQUENCE [LARGE SCALE GENOMIC DNA]</scope>
    <source>
        <strain evidence="10">KCTC 42964</strain>
    </source>
</reference>
<dbReference type="InterPro" id="IPR036890">
    <property type="entry name" value="HATPase_C_sf"/>
</dbReference>
<dbReference type="SMART" id="SM00091">
    <property type="entry name" value="PAS"/>
    <property type="match status" value="1"/>
</dbReference>
<accession>A0ABV7KTT7</accession>
<feature type="chain" id="PRO_5047145463" description="histidine kinase" evidence="5">
    <location>
        <begin position="17"/>
        <end position="540"/>
    </location>
</feature>
<evidence type="ECO:0000313" key="9">
    <source>
        <dbReference type="EMBL" id="MFC3225757.1"/>
    </source>
</evidence>
<dbReference type="Pfam" id="PF21815">
    <property type="entry name" value="PAS_PdeA"/>
    <property type="match status" value="1"/>
</dbReference>
<proteinExistence type="predicted"/>
<dbReference type="SMART" id="SM00086">
    <property type="entry name" value="PAC"/>
    <property type="match status" value="2"/>
</dbReference>
<dbReference type="Gene3D" id="1.10.287.130">
    <property type="match status" value="1"/>
</dbReference>
<dbReference type="RefSeq" id="WP_379897489.1">
    <property type="nucleotide sequence ID" value="NZ_JBHRTR010000004.1"/>
</dbReference>
<evidence type="ECO:0000256" key="1">
    <source>
        <dbReference type="ARBA" id="ARBA00000085"/>
    </source>
</evidence>
<evidence type="ECO:0000256" key="3">
    <source>
        <dbReference type="ARBA" id="ARBA00022553"/>
    </source>
</evidence>
<dbReference type="SUPFAM" id="SSF47384">
    <property type="entry name" value="Homodimeric domain of signal transducing histidine kinase"/>
    <property type="match status" value="1"/>
</dbReference>
<dbReference type="SUPFAM" id="SSF55785">
    <property type="entry name" value="PYP-like sensor domain (PAS domain)"/>
    <property type="match status" value="2"/>
</dbReference>
<dbReference type="PROSITE" id="PS50109">
    <property type="entry name" value="HIS_KIN"/>
    <property type="match status" value="1"/>
</dbReference>
<dbReference type="InterPro" id="IPR000014">
    <property type="entry name" value="PAS"/>
</dbReference>
<dbReference type="SMART" id="SM00387">
    <property type="entry name" value="HATPase_c"/>
    <property type="match status" value="1"/>
</dbReference>
<dbReference type="Pfam" id="PF02518">
    <property type="entry name" value="HATPase_c"/>
    <property type="match status" value="1"/>
</dbReference>
<feature type="signal peptide" evidence="5">
    <location>
        <begin position="1"/>
        <end position="16"/>
    </location>
</feature>
<comment type="caution">
    <text evidence="9">The sequence shown here is derived from an EMBL/GenBank/DDBJ whole genome shotgun (WGS) entry which is preliminary data.</text>
</comment>
<sequence>MGILALALLACRNAVAGAGAASRERSQGSEPDLSWDAIGTRTAREALWHWDPETDRLTSTAQMPDVAGLAIQADTMTMSLLRHHVLVEDRPVLDGALERLQRGGSSGEAIEVRIRERAGDIRHLQFNAAAWPRASGRPPAIAGSAVDRTRARRRDARLLLLERAVESTTDGILIVDALATDMPLIFVNAGFERITGYGRTAVLGRNCRFLQGSDRQQAGVATLADAIRSGEPASVLLRNYRQDGVRFWNSLSIAPVQADDGRTTHFVGVMADVTERIEAENLGQLLRQRLEQAQRMQHLAALVGGVGHDIKNALVPILSLSKLLEEDASLPDPARRLAGCIHRSGTTVRALAQSALDRARDTDMRRHRLELSTLVRDSIELIRPGLPAGITVTVDGDADSVVLGGPAEIHQVLLNLLTNAAQAIGPNQGRIDVQVRDDRPAGDVRLIVRDTGAGMSPDVLERARQPFYSGNKGAGLGIGLTLVGTVVEDHGGRLEIESRPCEGTTVAVHLPRAPAAANLDADDLPDGAGASAATTPQERR</sequence>
<dbReference type="InterPro" id="IPR048820">
    <property type="entry name" value="PdeA-like_PAS"/>
</dbReference>
<dbReference type="InterPro" id="IPR003594">
    <property type="entry name" value="HATPase_dom"/>
</dbReference>
<organism evidence="9 10">
    <name type="scientific">Marinibaculum pumilum</name>
    <dbReference type="NCBI Taxonomy" id="1766165"/>
    <lineage>
        <taxon>Bacteria</taxon>
        <taxon>Pseudomonadati</taxon>
        <taxon>Pseudomonadota</taxon>
        <taxon>Alphaproteobacteria</taxon>
        <taxon>Rhodospirillales</taxon>
        <taxon>Rhodospirillaceae</taxon>
        <taxon>Marinibaculum</taxon>
    </lineage>
</organism>
<evidence type="ECO:0000313" key="10">
    <source>
        <dbReference type="Proteomes" id="UP001595528"/>
    </source>
</evidence>
<evidence type="ECO:0000259" key="8">
    <source>
        <dbReference type="PROSITE" id="PS50113"/>
    </source>
</evidence>
<dbReference type="PROSITE" id="PS50112">
    <property type="entry name" value="PAS"/>
    <property type="match status" value="1"/>
</dbReference>
<dbReference type="PRINTS" id="PR00344">
    <property type="entry name" value="BCTRLSENSOR"/>
</dbReference>
<evidence type="ECO:0000259" key="7">
    <source>
        <dbReference type="PROSITE" id="PS50112"/>
    </source>
</evidence>
<feature type="domain" description="PAC" evidence="8">
    <location>
        <begin position="233"/>
        <end position="285"/>
    </location>
</feature>
<dbReference type="PANTHER" id="PTHR43065:SF42">
    <property type="entry name" value="TWO-COMPONENT SENSOR PPRA"/>
    <property type="match status" value="1"/>
</dbReference>
<feature type="domain" description="PAS" evidence="7">
    <location>
        <begin position="157"/>
        <end position="230"/>
    </location>
</feature>
<dbReference type="PROSITE" id="PS50113">
    <property type="entry name" value="PAC"/>
    <property type="match status" value="1"/>
</dbReference>
<dbReference type="InterPro" id="IPR036097">
    <property type="entry name" value="HisK_dim/P_sf"/>
</dbReference>
<dbReference type="Proteomes" id="UP001595528">
    <property type="component" value="Unassembled WGS sequence"/>
</dbReference>
<dbReference type="InterPro" id="IPR035965">
    <property type="entry name" value="PAS-like_dom_sf"/>
</dbReference>
<dbReference type="InterPro" id="IPR005467">
    <property type="entry name" value="His_kinase_dom"/>
</dbReference>
<dbReference type="Pfam" id="PF13426">
    <property type="entry name" value="PAS_9"/>
    <property type="match status" value="1"/>
</dbReference>
<dbReference type="CDD" id="cd00130">
    <property type="entry name" value="PAS"/>
    <property type="match status" value="1"/>
</dbReference>
<feature type="domain" description="Histidine kinase" evidence="6">
    <location>
        <begin position="305"/>
        <end position="514"/>
    </location>
</feature>
<feature type="region of interest" description="Disordered" evidence="4">
    <location>
        <begin position="517"/>
        <end position="540"/>
    </location>
</feature>
<gene>
    <name evidence="9" type="ORF">ACFOGJ_00845</name>
</gene>
<keyword evidence="10" id="KW-1185">Reference proteome</keyword>
<dbReference type="CDD" id="cd00082">
    <property type="entry name" value="HisKA"/>
    <property type="match status" value="1"/>
</dbReference>
<name>A0ABV7KTT7_9PROT</name>